<comment type="caution">
    <text evidence="1">The sequence shown here is derived from an EMBL/GenBank/DDBJ whole genome shotgun (WGS) entry which is preliminary data.</text>
</comment>
<reference evidence="1 2" key="1">
    <citation type="submission" date="2017-12" db="EMBL/GenBank/DDBJ databases">
        <title>Comparative genomics of Botrytis spp.</title>
        <authorList>
            <person name="Valero-Jimenez C.A."/>
            <person name="Tapia P."/>
            <person name="Veloso J."/>
            <person name="Silva-Moreno E."/>
            <person name="Staats M."/>
            <person name="Valdes J.H."/>
            <person name="Van Kan J.A.L."/>
        </authorList>
    </citation>
    <scope>NUCLEOTIDE SEQUENCE [LARGE SCALE GENOMIC DNA]</scope>
    <source>
        <strain evidence="1 2">MUCL2120</strain>
    </source>
</reference>
<name>A0A4Z1HHF9_9HELO</name>
<dbReference type="EMBL" id="PQXJ01000603">
    <property type="protein sequence ID" value="TGO46210.1"/>
    <property type="molecule type" value="Genomic_DNA"/>
</dbReference>
<organism evidence="1 2">
    <name type="scientific">Botryotinia narcissicola</name>
    <dbReference type="NCBI Taxonomy" id="278944"/>
    <lineage>
        <taxon>Eukaryota</taxon>
        <taxon>Fungi</taxon>
        <taxon>Dikarya</taxon>
        <taxon>Ascomycota</taxon>
        <taxon>Pezizomycotina</taxon>
        <taxon>Leotiomycetes</taxon>
        <taxon>Helotiales</taxon>
        <taxon>Sclerotiniaceae</taxon>
        <taxon>Botryotinia</taxon>
    </lineage>
</organism>
<protein>
    <submittedName>
        <fullName evidence="1">Uncharacterized protein</fullName>
    </submittedName>
</protein>
<keyword evidence="2" id="KW-1185">Reference proteome</keyword>
<evidence type="ECO:0000313" key="1">
    <source>
        <dbReference type="EMBL" id="TGO46210.1"/>
    </source>
</evidence>
<dbReference type="Proteomes" id="UP000297452">
    <property type="component" value="Unassembled WGS sequence"/>
</dbReference>
<evidence type="ECO:0000313" key="2">
    <source>
        <dbReference type="Proteomes" id="UP000297452"/>
    </source>
</evidence>
<dbReference type="AlphaFoldDB" id="A0A4Z1HHF9"/>
<accession>A0A4Z1HHF9</accession>
<proteinExistence type="predicted"/>
<sequence length="59" mass="6526">MIRTILYSYSVTNIKVTLENDIDDIAENGENGDIGRNGDVDDVGDIGHSIGDFYDTFEI</sequence>
<gene>
    <name evidence="1" type="ORF">BOTNAR_0604g00020</name>
</gene>